<dbReference type="Pfam" id="PF03544">
    <property type="entry name" value="TonB_C"/>
    <property type="match status" value="1"/>
</dbReference>
<gene>
    <name evidence="8" type="ORF">SAMN05444167_0324</name>
</gene>
<dbReference type="InterPro" id="IPR052173">
    <property type="entry name" value="Beta-lactam_resp_regulator"/>
</dbReference>
<evidence type="ECO:0000313" key="9">
    <source>
        <dbReference type="Proteomes" id="UP000182427"/>
    </source>
</evidence>
<dbReference type="PANTHER" id="PTHR34978">
    <property type="entry name" value="POSSIBLE SENSOR-TRANSDUCER PROTEIN BLAR"/>
    <property type="match status" value="1"/>
</dbReference>
<dbReference type="InterPro" id="IPR037682">
    <property type="entry name" value="TonB_C"/>
</dbReference>
<feature type="transmembrane region" description="Helical" evidence="6">
    <location>
        <begin position="365"/>
        <end position="384"/>
    </location>
</feature>
<organism evidence="8 9">
    <name type="scientific">Terriglobus roseus</name>
    <dbReference type="NCBI Taxonomy" id="392734"/>
    <lineage>
        <taxon>Bacteria</taxon>
        <taxon>Pseudomonadati</taxon>
        <taxon>Acidobacteriota</taxon>
        <taxon>Terriglobia</taxon>
        <taxon>Terriglobales</taxon>
        <taxon>Acidobacteriaceae</taxon>
        <taxon>Terriglobus</taxon>
    </lineage>
</organism>
<dbReference type="GO" id="GO:0055085">
    <property type="term" value="P:transmembrane transport"/>
    <property type="evidence" value="ECO:0007669"/>
    <property type="project" value="InterPro"/>
</dbReference>
<feature type="transmembrane region" description="Helical" evidence="6">
    <location>
        <begin position="45"/>
        <end position="66"/>
    </location>
</feature>
<evidence type="ECO:0000256" key="5">
    <source>
        <dbReference type="SAM" id="Coils"/>
    </source>
</evidence>
<dbReference type="Gene3D" id="3.30.1150.10">
    <property type="match status" value="1"/>
</dbReference>
<keyword evidence="9" id="KW-1185">Reference proteome</keyword>
<dbReference type="SUPFAM" id="SSF74653">
    <property type="entry name" value="TolA/TonB C-terminal domain"/>
    <property type="match status" value="1"/>
</dbReference>
<proteinExistence type="predicted"/>
<sequence length="645" mass="70546">MSAPGLFDQALAAFALHAVWQVPLLACATWLAVRVGRPKVRIAHALWMATLLLCVVAPLLSTWQGYRVARAHAQQSAVFISYSADDAAHDVPAMQRESAWLRFAHKHFNTVDGLRPLAFALPPHAARGIAALYVLLLLFACVKFGIAWRRARLLILAASADVPQRFVQEMREQCELMDCALPSVAMSDEVAGPLLAGVLWPTLLLPAHSADELSEEEVEAVLAHELSHLRRRDPLWHAVSSVMLLPVQFHPAAKWIASRIRQTREMACDADAVALMGSLRYADALLCVAERMTFSPAATEGVGLRLFDVEHVYTATARDGRLRSKTGPATVGLELFDATGAMEERMRSMMKNDEPMSLRSRWTRGIAAAAITATGVAGACMIQVQPALAAQQKDATAEAPKMKVVVDANDNGPALVSGRRVQKQLQDASRRLNDAETHAATDEDRNKIATAQQMLRAAQSELTAQSAPRTMMLRVDHDAQLESGDRVKIHLQRLDAQLYKVQLDGQKPRVDVKLQALQVQPRVELERSLVMITKLEPPVLAVSLQESDRPIKVSANVMAGNTLTKVTPEYPASAKDAKIQGQVVLHAIIDENGKVEQISVVSSPDSALSKSSIEAVQHWTYKPYLLNGRPTAVDTTINVNFTLAP</sequence>
<dbReference type="NCBIfam" id="TIGR01352">
    <property type="entry name" value="tonB_Cterm"/>
    <property type="match status" value="1"/>
</dbReference>
<feature type="domain" description="TonB C-terminal" evidence="7">
    <location>
        <begin position="555"/>
        <end position="645"/>
    </location>
</feature>
<dbReference type="OrthoDB" id="110340at2"/>
<keyword evidence="3 6" id="KW-1133">Transmembrane helix</keyword>
<evidence type="ECO:0000256" key="1">
    <source>
        <dbReference type="ARBA" id="ARBA00004167"/>
    </source>
</evidence>
<dbReference type="PANTHER" id="PTHR34978:SF3">
    <property type="entry name" value="SLR0241 PROTEIN"/>
    <property type="match status" value="1"/>
</dbReference>
<keyword evidence="4 6" id="KW-0472">Membrane</keyword>
<evidence type="ECO:0000256" key="6">
    <source>
        <dbReference type="SAM" id="Phobius"/>
    </source>
</evidence>
<reference evidence="8 9" key="1">
    <citation type="submission" date="2016-10" db="EMBL/GenBank/DDBJ databases">
        <authorList>
            <person name="de Groot N.N."/>
        </authorList>
    </citation>
    <scope>NUCLEOTIDE SEQUENCE [LARGE SCALE GENOMIC DNA]</scope>
    <source>
        <strain evidence="8 9">GAS232</strain>
    </source>
</reference>
<dbReference type="RefSeq" id="WP_083343607.1">
    <property type="nucleotide sequence ID" value="NZ_LT629690.1"/>
</dbReference>
<dbReference type="Gene3D" id="3.30.2010.10">
    <property type="entry name" value="Metalloproteases ('zincins'), catalytic domain"/>
    <property type="match status" value="1"/>
</dbReference>
<feature type="coiled-coil region" evidence="5">
    <location>
        <begin position="418"/>
        <end position="445"/>
    </location>
</feature>
<dbReference type="InterPro" id="IPR008756">
    <property type="entry name" value="Peptidase_M56"/>
</dbReference>
<feature type="transmembrane region" description="Helical" evidence="6">
    <location>
        <begin position="125"/>
        <end position="146"/>
    </location>
</feature>
<keyword evidence="2 6" id="KW-0812">Transmembrane</keyword>
<evidence type="ECO:0000256" key="2">
    <source>
        <dbReference type="ARBA" id="ARBA00022692"/>
    </source>
</evidence>
<feature type="transmembrane region" description="Helical" evidence="6">
    <location>
        <begin position="12"/>
        <end position="33"/>
    </location>
</feature>
<dbReference type="CDD" id="cd07341">
    <property type="entry name" value="M56_BlaR1_MecR1_like"/>
    <property type="match status" value="1"/>
</dbReference>
<dbReference type="PROSITE" id="PS52015">
    <property type="entry name" value="TONB_CTD"/>
    <property type="match status" value="1"/>
</dbReference>
<name>A0A1G7FFT2_9BACT</name>
<evidence type="ECO:0000256" key="4">
    <source>
        <dbReference type="ARBA" id="ARBA00023136"/>
    </source>
</evidence>
<dbReference type="AlphaFoldDB" id="A0A1G7FFT2"/>
<accession>A0A1G7FFT2</accession>
<evidence type="ECO:0000259" key="7">
    <source>
        <dbReference type="PROSITE" id="PS52015"/>
    </source>
</evidence>
<dbReference type="InterPro" id="IPR006260">
    <property type="entry name" value="TonB/TolA_C"/>
</dbReference>
<dbReference type="GO" id="GO:0016020">
    <property type="term" value="C:membrane"/>
    <property type="evidence" value="ECO:0007669"/>
    <property type="project" value="UniProtKB-SubCell"/>
</dbReference>
<evidence type="ECO:0000256" key="3">
    <source>
        <dbReference type="ARBA" id="ARBA00022989"/>
    </source>
</evidence>
<evidence type="ECO:0000313" key="8">
    <source>
        <dbReference type="EMBL" id="SDE74746.1"/>
    </source>
</evidence>
<protein>
    <submittedName>
        <fullName evidence="8">TonB family C-terminal domain-containing protein</fullName>
    </submittedName>
</protein>
<comment type="subcellular location">
    <subcellularLocation>
        <location evidence="1">Membrane</location>
        <topology evidence="1">Single-pass membrane protein</topology>
    </subcellularLocation>
</comment>
<dbReference type="Pfam" id="PF05569">
    <property type="entry name" value="Peptidase_M56"/>
    <property type="match status" value="1"/>
</dbReference>
<keyword evidence="5" id="KW-0175">Coiled coil</keyword>
<dbReference type="Proteomes" id="UP000182427">
    <property type="component" value="Chromosome I"/>
</dbReference>
<dbReference type="EMBL" id="LT629690">
    <property type="protein sequence ID" value="SDE74746.1"/>
    <property type="molecule type" value="Genomic_DNA"/>
</dbReference>